<sequence>MENIIPVSDMRFYNKSLQDVSVGSPVILTKNGNAKYAVIDFDEYRMMQARVRLFEELQKGYHSLASEKTVSQDEFRKVFGIEE</sequence>
<keyword evidence="3" id="KW-1185">Reference proteome</keyword>
<comment type="similarity">
    <text evidence="1">Belongs to the phD/YefM antitoxin family.</text>
</comment>
<comment type="caution">
    <text evidence="2">The sequence shown here is derived from an EMBL/GenBank/DDBJ whole genome shotgun (WGS) entry which is preliminary data.</text>
</comment>
<dbReference type="Proteomes" id="UP001529255">
    <property type="component" value="Unassembled WGS sequence"/>
</dbReference>
<gene>
    <name evidence="2" type="ORF">QRD39_00565</name>
</gene>
<dbReference type="InterPro" id="IPR036165">
    <property type="entry name" value="YefM-like_sf"/>
</dbReference>
<evidence type="ECO:0000313" key="3">
    <source>
        <dbReference type="Proteomes" id="UP001529255"/>
    </source>
</evidence>
<evidence type="ECO:0000313" key="2">
    <source>
        <dbReference type="EMBL" id="MDL5042603.1"/>
    </source>
</evidence>
<organism evidence="2 3">
    <name type="scientific">Streptococcus raffinosi</name>
    <dbReference type="NCBI Taxonomy" id="3053355"/>
    <lineage>
        <taxon>Bacteria</taxon>
        <taxon>Bacillati</taxon>
        <taxon>Bacillota</taxon>
        <taxon>Bacilli</taxon>
        <taxon>Lactobacillales</taxon>
        <taxon>Streptococcaceae</taxon>
        <taxon>Streptococcus</taxon>
    </lineage>
</organism>
<accession>A0ABT7LPP0</accession>
<evidence type="ECO:0000256" key="1">
    <source>
        <dbReference type="ARBA" id="ARBA00009981"/>
    </source>
</evidence>
<dbReference type="SUPFAM" id="SSF143120">
    <property type="entry name" value="YefM-like"/>
    <property type="match status" value="1"/>
</dbReference>
<dbReference type="EMBL" id="JASUZV010000001">
    <property type="protein sequence ID" value="MDL5042603.1"/>
    <property type="molecule type" value="Genomic_DNA"/>
</dbReference>
<proteinExistence type="inferred from homology"/>
<protein>
    <submittedName>
        <fullName evidence="2">Prevent-host-death protein</fullName>
    </submittedName>
</protein>
<dbReference type="RefSeq" id="WP_285955276.1">
    <property type="nucleotide sequence ID" value="NZ_JASUZV010000001.1"/>
</dbReference>
<name>A0ABT7LPP0_9STRE</name>
<reference evidence="2 3" key="1">
    <citation type="submission" date="2023-06" db="EMBL/GenBank/DDBJ databases">
        <title>A potential novel species of Streptococcus isolated from human milk sample.</title>
        <authorList>
            <person name="Nguyen H.V."/>
            <person name="Trinh A.T.V."/>
            <person name="Hoang A.T.L."/>
            <person name="Bui L.N.H."/>
            <person name="Tran Q.T.L."/>
            <person name="Trinh T."/>
        </authorList>
    </citation>
    <scope>NUCLEOTIDE SEQUENCE [LARGE SCALE GENOMIC DNA]</scope>
    <source>
        <strain evidence="2 3">VTCC 12812</strain>
    </source>
</reference>